<keyword evidence="3" id="KW-0690">Ribosome biogenesis</keyword>
<dbReference type="CDD" id="cd00165">
    <property type="entry name" value="S4"/>
    <property type="match status" value="1"/>
</dbReference>
<dbReference type="GO" id="GO:0006364">
    <property type="term" value="P:rRNA processing"/>
    <property type="evidence" value="ECO:0007669"/>
    <property type="project" value="TreeGrafter"/>
</dbReference>
<comment type="similarity">
    <text evidence="2">Belongs to the universal ribosomal protein uS4 family.</text>
</comment>
<dbReference type="SMART" id="SM00363">
    <property type="entry name" value="S4"/>
    <property type="match status" value="1"/>
</dbReference>
<dbReference type="Proteomes" id="UP001230188">
    <property type="component" value="Unassembled WGS sequence"/>
</dbReference>
<dbReference type="AlphaFoldDB" id="A0AAD7U9Q3"/>
<evidence type="ECO:0000313" key="12">
    <source>
        <dbReference type="EMBL" id="KAJ8600876.1"/>
    </source>
</evidence>
<evidence type="ECO:0000256" key="6">
    <source>
        <dbReference type="ARBA" id="ARBA00023274"/>
    </source>
</evidence>
<dbReference type="GO" id="GO:0019843">
    <property type="term" value="F:rRNA binding"/>
    <property type="evidence" value="ECO:0007669"/>
    <property type="project" value="InterPro"/>
</dbReference>
<dbReference type="Pfam" id="PF00163">
    <property type="entry name" value="Ribosomal_S4"/>
    <property type="match status" value="1"/>
</dbReference>
<dbReference type="GO" id="GO:0034457">
    <property type="term" value="C:Mpp10 complex"/>
    <property type="evidence" value="ECO:0007669"/>
    <property type="project" value="TreeGrafter"/>
</dbReference>
<dbReference type="SUPFAM" id="SSF55174">
    <property type="entry name" value="Alpha-L RNA-binding motif"/>
    <property type="match status" value="1"/>
</dbReference>
<dbReference type="InterPro" id="IPR022801">
    <property type="entry name" value="Ribosomal_uS4"/>
</dbReference>
<comment type="caution">
    <text evidence="12">The sequence shown here is derived from an EMBL/GenBank/DDBJ whole genome shotgun (WGS) entry which is preliminary data.</text>
</comment>
<evidence type="ECO:0000256" key="7">
    <source>
        <dbReference type="ARBA" id="ARBA00069727"/>
    </source>
</evidence>
<dbReference type="PROSITE" id="PS50889">
    <property type="entry name" value="S4"/>
    <property type="match status" value="1"/>
</dbReference>
<evidence type="ECO:0000259" key="10">
    <source>
        <dbReference type="SMART" id="SM00363"/>
    </source>
</evidence>
<evidence type="ECO:0000256" key="4">
    <source>
        <dbReference type="ARBA" id="ARBA00022884"/>
    </source>
</evidence>
<evidence type="ECO:0000256" key="5">
    <source>
        <dbReference type="ARBA" id="ARBA00023242"/>
    </source>
</evidence>
<dbReference type="PANTHER" id="PTHR11831">
    <property type="entry name" value="30S 40S RIBOSOMAL PROTEIN"/>
    <property type="match status" value="1"/>
</dbReference>
<dbReference type="Pfam" id="PF01479">
    <property type="entry name" value="S4"/>
    <property type="match status" value="1"/>
</dbReference>
<accession>A0AAD7U9Q3</accession>
<proteinExistence type="inferred from homology"/>
<sequence length="182" mass="21101">MKLKHHEKKLLRKVDFLEWKKANTLREAHVLRRYHVSAREDYVKYNKIVGMVTSLASKLKSLKQDDPQRIQVSELLLRKLYAMGLVDSEKSLAKADRVTVSAFCRRRLPVVMVRLKMAQTVREAVGLVEAGNVRVGPHPVTDPAFLVTRAAEDHVTWVDHSHVKRHIARYNDKLDDYDLLRL</sequence>
<organism evidence="12 13">
    <name type="scientific">Chrysophaeum taylorii</name>
    <dbReference type="NCBI Taxonomy" id="2483200"/>
    <lineage>
        <taxon>Eukaryota</taxon>
        <taxon>Sar</taxon>
        <taxon>Stramenopiles</taxon>
        <taxon>Ochrophyta</taxon>
        <taxon>Pelagophyceae</taxon>
        <taxon>Pelagomonadales</taxon>
        <taxon>Pelagomonadaceae</taxon>
        <taxon>Chrysophaeum</taxon>
    </lineage>
</organism>
<dbReference type="SMART" id="SM01390">
    <property type="entry name" value="Ribosomal_S4"/>
    <property type="match status" value="1"/>
</dbReference>
<dbReference type="Gene3D" id="3.10.290.10">
    <property type="entry name" value="RNA-binding S4 domain"/>
    <property type="match status" value="1"/>
</dbReference>
<dbReference type="FunFam" id="3.10.290.10:FF:000006">
    <property type="entry name" value="U3 small nucleolar ribonucleoprotein IMP3"/>
    <property type="match status" value="1"/>
</dbReference>
<dbReference type="InterPro" id="IPR036986">
    <property type="entry name" value="S4_RNA-bd_sf"/>
</dbReference>
<dbReference type="GO" id="GO:0030515">
    <property type="term" value="F:snoRNA binding"/>
    <property type="evidence" value="ECO:0007669"/>
    <property type="project" value="TreeGrafter"/>
</dbReference>
<protein>
    <recommendedName>
        <fullName evidence="7">U3 small nucleolar ribonucleoprotein protein IMP3</fullName>
    </recommendedName>
    <alternativeName>
        <fullName evidence="8">U3 small nucleolar ribonucleoprotein protein imp3</fullName>
    </alternativeName>
</protein>
<dbReference type="GO" id="GO:0042274">
    <property type="term" value="P:ribosomal small subunit biogenesis"/>
    <property type="evidence" value="ECO:0007669"/>
    <property type="project" value="TreeGrafter"/>
</dbReference>
<evidence type="ECO:0000313" key="13">
    <source>
        <dbReference type="Proteomes" id="UP001230188"/>
    </source>
</evidence>
<evidence type="ECO:0000256" key="8">
    <source>
        <dbReference type="ARBA" id="ARBA00072223"/>
    </source>
</evidence>
<evidence type="ECO:0000256" key="2">
    <source>
        <dbReference type="ARBA" id="ARBA00007465"/>
    </source>
</evidence>
<keyword evidence="13" id="KW-1185">Reference proteome</keyword>
<evidence type="ECO:0000259" key="11">
    <source>
        <dbReference type="SMART" id="SM01390"/>
    </source>
</evidence>
<dbReference type="GO" id="GO:0032040">
    <property type="term" value="C:small-subunit processome"/>
    <property type="evidence" value="ECO:0007669"/>
    <property type="project" value="TreeGrafter"/>
</dbReference>
<keyword evidence="5" id="KW-0539">Nucleus</keyword>
<dbReference type="EMBL" id="JAQMWT010000468">
    <property type="protein sequence ID" value="KAJ8600876.1"/>
    <property type="molecule type" value="Genomic_DNA"/>
</dbReference>
<reference evidence="12" key="1">
    <citation type="submission" date="2023-01" db="EMBL/GenBank/DDBJ databases">
        <title>Metagenome sequencing of chrysophaentin producing Chrysophaeum taylorii.</title>
        <authorList>
            <person name="Davison J."/>
            <person name="Bewley C."/>
        </authorList>
    </citation>
    <scope>NUCLEOTIDE SEQUENCE</scope>
    <source>
        <strain evidence="12">NIES-1699</strain>
    </source>
</reference>
<feature type="domain" description="RNA-binding S4" evidence="10">
    <location>
        <begin position="106"/>
        <end position="168"/>
    </location>
</feature>
<dbReference type="PANTHER" id="PTHR11831:SF1">
    <property type="entry name" value="U3 SMALL NUCLEOLAR RIBONUCLEOPROTEIN PROTEIN IMP3"/>
    <property type="match status" value="1"/>
</dbReference>
<dbReference type="InterPro" id="IPR002942">
    <property type="entry name" value="S4_RNA-bd"/>
</dbReference>
<feature type="domain" description="Small ribosomal subunit protein uS4 N-terminal" evidence="11">
    <location>
        <begin position="2"/>
        <end position="105"/>
    </location>
</feature>
<evidence type="ECO:0000256" key="3">
    <source>
        <dbReference type="ARBA" id="ARBA00022517"/>
    </source>
</evidence>
<evidence type="ECO:0000256" key="1">
    <source>
        <dbReference type="ARBA" id="ARBA00004604"/>
    </source>
</evidence>
<comment type="subcellular location">
    <subcellularLocation>
        <location evidence="1">Nucleus</location>
        <location evidence="1">Nucleolus</location>
    </subcellularLocation>
</comment>
<name>A0AAD7U9Q3_9STRA</name>
<gene>
    <name evidence="12" type="ORF">CTAYLR_006991</name>
</gene>
<evidence type="ECO:0000256" key="9">
    <source>
        <dbReference type="PROSITE-ProRule" id="PRU00182"/>
    </source>
</evidence>
<dbReference type="InterPro" id="IPR001912">
    <property type="entry name" value="Ribosomal_uS4_N"/>
</dbReference>
<keyword evidence="4 9" id="KW-0694">RNA-binding</keyword>
<keyword evidence="6" id="KW-0687">Ribonucleoprotein</keyword>